<dbReference type="Proteomes" id="UP001497392">
    <property type="component" value="Unassembled WGS sequence"/>
</dbReference>
<evidence type="ECO:0000256" key="8">
    <source>
        <dbReference type="RuleBase" id="RU364036"/>
    </source>
</evidence>
<comment type="subcellular location">
    <subcellularLocation>
        <location evidence="1 8">Nucleus</location>
    </subcellularLocation>
</comment>
<organism evidence="10 11">
    <name type="scientific">Coccomyxa viridis</name>
    <dbReference type="NCBI Taxonomy" id="1274662"/>
    <lineage>
        <taxon>Eukaryota</taxon>
        <taxon>Viridiplantae</taxon>
        <taxon>Chlorophyta</taxon>
        <taxon>core chlorophytes</taxon>
        <taxon>Trebouxiophyceae</taxon>
        <taxon>Trebouxiophyceae incertae sedis</taxon>
        <taxon>Coccomyxaceae</taxon>
        <taxon>Coccomyxa</taxon>
    </lineage>
</organism>
<accession>A0ABP1GAB4</accession>
<feature type="domain" description="RRM" evidence="9">
    <location>
        <begin position="35"/>
        <end position="156"/>
    </location>
</feature>
<protein>
    <recommendedName>
        <fullName evidence="8">Nuclear cap-binding protein subunit 2</fullName>
    </recommendedName>
    <alternativeName>
        <fullName evidence="8">20 kDa nuclear cap-binding protein</fullName>
    </alternativeName>
</protein>
<evidence type="ECO:0000313" key="11">
    <source>
        <dbReference type="Proteomes" id="UP001497392"/>
    </source>
</evidence>
<reference evidence="10 11" key="1">
    <citation type="submission" date="2024-06" db="EMBL/GenBank/DDBJ databases">
        <authorList>
            <person name="Kraege A."/>
            <person name="Thomma B."/>
        </authorList>
    </citation>
    <scope>NUCLEOTIDE SEQUENCE [LARGE SCALE GENOMIC DNA]</scope>
</reference>
<dbReference type="Gene3D" id="3.30.70.330">
    <property type="match status" value="2"/>
</dbReference>
<comment type="similarity">
    <text evidence="2 8">Belongs to the RRM NCBP2 family.</text>
</comment>
<dbReference type="InterPro" id="IPR034148">
    <property type="entry name" value="NCBP2_RRM"/>
</dbReference>
<evidence type="ECO:0000259" key="9">
    <source>
        <dbReference type="PROSITE" id="PS50102"/>
    </source>
</evidence>
<keyword evidence="6 8" id="KW-0539">Nucleus</keyword>
<proteinExistence type="inferred from homology"/>
<evidence type="ECO:0000256" key="5">
    <source>
        <dbReference type="ARBA" id="ARBA00023187"/>
    </source>
</evidence>
<dbReference type="SUPFAM" id="SSF54928">
    <property type="entry name" value="RNA-binding domain, RBD"/>
    <property type="match status" value="2"/>
</dbReference>
<dbReference type="PANTHER" id="PTHR18847">
    <property type="entry name" value="20 KD NUCLEAR CAP BINDING PROTEIN"/>
    <property type="match status" value="1"/>
</dbReference>
<dbReference type="SMART" id="SM00360">
    <property type="entry name" value="RRM"/>
    <property type="match status" value="1"/>
</dbReference>
<evidence type="ECO:0000256" key="3">
    <source>
        <dbReference type="ARBA" id="ARBA00022664"/>
    </source>
</evidence>
<dbReference type="EMBL" id="CAXHTA020000018">
    <property type="protein sequence ID" value="CAL5228265.1"/>
    <property type="molecule type" value="Genomic_DNA"/>
</dbReference>
<dbReference type="PANTHER" id="PTHR18847:SF0">
    <property type="entry name" value="NUCLEAR CAP-BINDING PROTEIN SUBUNIT 2"/>
    <property type="match status" value="1"/>
</dbReference>
<sequence length="225" mass="25772">MARLLKKLNPAISQYRDRRFNGTQEEFEDCLKKSTTLYVGNLSFYTTEEQIFEVFSRAGDVKRIIMGLEKHQMTPCGFAFVVYYAHATHKAAHTAQVFSRAGDVKRIIMGLDKHQMTPCGFAFVVYYTRQDAEDAVKYISGTIMDDRPIRVDFDWGFKDGRQFGRGRSGGQVRDEYRTDWDAGRGGYGNIVKQELAIRQETIKVQMGMYAEGQQEDGQPEDEELA</sequence>
<gene>
    <name evidence="10" type="primary">g11368</name>
    <name evidence="10" type="ORF">VP750_LOCUS10171</name>
</gene>
<dbReference type="CDD" id="cd12240">
    <property type="entry name" value="RRM_NCBP2"/>
    <property type="match status" value="1"/>
</dbReference>
<keyword evidence="5 8" id="KW-0508">mRNA splicing</keyword>
<dbReference type="Pfam" id="PF00076">
    <property type="entry name" value="RRM_1"/>
    <property type="match status" value="2"/>
</dbReference>
<dbReference type="InterPro" id="IPR027157">
    <property type="entry name" value="NCBP2"/>
</dbReference>
<keyword evidence="11" id="KW-1185">Reference proteome</keyword>
<evidence type="ECO:0000256" key="7">
    <source>
        <dbReference type="PROSITE-ProRule" id="PRU00176"/>
    </source>
</evidence>
<keyword evidence="4 7" id="KW-0694">RNA-binding</keyword>
<dbReference type="InterPro" id="IPR035979">
    <property type="entry name" value="RBD_domain_sf"/>
</dbReference>
<evidence type="ECO:0000256" key="1">
    <source>
        <dbReference type="ARBA" id="ARBA00004123"/>
    </source>
</evidence>
<dbReference type="InterPro" id="IPR000504">
    <property type="entry name" value="RRM_dom"/>
</dbReference>
<dbReference type="PROSITE" id="PS50102">
    <property type="entry name" value="RRM"/>
    <property type="match status" value="1"/>
</dbReference>
<name>A0ABP1GAB4_9CHLO</name>
<evidence type="ECO:0000256" key="4">
    <source>
        <dbReference type="ARBA" id="ARBA00022884"/>
    </source>
</evidence>
<keyword evidence="3 8" id="KW-0507">mRNA processing</keyword>
<evidence type="ECO:0000256" key="2">
    <source>
        <dbReference type="ARBA" id="ARBA00010725"/>
    </source>
</evidence>
<evidence type="ECO:0000256" key="6">
    <source>
        <dbReference type="ARBA" id="ARBA00023242"/>
    </source>
</evidence>
<comment type="caution">
    <text evidence="10">The sequence shown here is derived from an EMBL/GenBank/DDBJ whole genome shotgun (WGS) entry which is preliminary data.</text>
</comment>
<evidence type="ECO:0000313" key="10">
    <source>
        <dbReference type="EMBL" id="CAL5228265.1"/>
    </source>
</evidence>
<dbReference type="InterPro" id="IPR012677">
    <property type="entry name" value="Nucleotide-bd_a/b_plait_sf"/>
</dbReference>